<dbReference type="PROSITE" id="PS51318">
    <property type="entry name" value="TAT"/>
    <property type="match status" value="1"/>
</dbReference>
<sequence length="104" mass="10475">MASRRSLTTTTAAAGGLLAALCFVPSASATVEHPSPARQDVTHHKSAPRNGTLGEPKAPTDAMNLADTGSVNTTPYVVCGTGFLVAGAALLVVSRRRGVSLSTG</sequence>
<proteinExistence type="predicted"/>
<dbReference type="Proteomes" id="UP001220022">
    <property type="component" value="Unassembled WGS sequence"/>
</dbReference>
<dbReference type="InterPro" id="IPR006311">
    <property type="entry name" value="TAT_signal"/>
</dbReference>
<dbReference type="RefSeq" id="WP_275816232.1">
    <property type="nucleotide sequence ID" value="NZ_BAAANM010000002.1"/>
</dbReference>
<feature type="region of interest" description="Disordered" evidence="1">
    <location>
        <begin position="32"/>
        <end position="66"/>
    </location>
</feature>
<feature type="transmembrane region" description="Helical" evidence="2">
    <location>
        <begin position="73"/>
        <end position="93"/>
    </location>
</feature>
<gene>
    <name evidence="4" type="ORF">P2L57_19505</name>
</gene>
<keyword evidence="2" id="KW-0472">Membrane</keyword>
<comment type="caution">
    <text evidence="4">The sequence shown here is derived from an EMBL/GenBank/DDBJ whole genome shotgun (WGS) entry which is preliminary data.</text>
</comment>
<feature type="signal peptide" evidence="3">
    <location>
        <begin position="1"/>
        <end position="29"/>
    </location>
</feature>
<dbReference type="EMBL" id="JARHTQ010000012">
    <property type="protein sequence ID" value="MDF2257818.1"/>
    <property type="molecule type" value="Genomic_DNA"/>
</dbReference>
<accession>A0ABT5Z223</accession>
<organism evidence="4 5">
    <name type="scientific">Streptantibioticus ferralitis</name>
    <dbReference type="NCBI Taxonomy" id="236510"/>
    <lineage>
        <taxon>Bacteria</taxon>
        <taxon>Bacillati</taxon>
        <taxon>Actinomycetota</taxon>
        <taxon>Actinomycetes</taxon>
        <taxon>Kitasatosporales</taxon>
        <taxon>Streptomycetaceae</taxon>
        <taxon>Streptantibioticus</taxon>
    </lineage>
</organism>
<feature type="chain" id="PRO_5047256010" evidence="3">
    <location>
        <begin position="30"/>
        <end position="104"/>
    </location>
</feature>
<evidence type="ECO:0000256" key="1">
    <source>
        <dbReference type="SAM" id="MobiDB-lite"/>
    </source>
</evidence>
<protein>
    <submittedName>
        <fullName evidence="4">LAETG motif-containing sortase-dependent surface protein</fullName>
    </submittedName>
</protein>
<name>A0ABT5Z223_9ACTN</name>
<reference evidence="4 5" key="1">
    <citation type="submission" date="2023-03" db="EMBL/GenBank/DDBJ databases">
        <title>Draft genome sequence of type strain Streptomyces ferralitis JCM 14344.</title>
        <authorList>
            <person name="Klaysubun C."/>
            <person name="Duangmal K."/>
        </authorList>
    </citation>
    <scope>NUCLEOTIDE SEQUENCE [LARGE SCALE GENOMIC DNA]</scope>
    <source>
        <strain evidence="4 5">JCM 14344</strain>
    </source>
</reference>
<keyword evidence="2" id="KW-0812">Transmembrane</keyword>
<evidence type="ECO:0000313" key="4">
    <source>
        <dbReference type="EMBL" id="MDF2257818.1"/>
    </source>
</evidence>
<keyword evidence="3" id="KW-0732">Signal</keyword>
<evidence type="ECO:0000256" key="2">
    <source>
        <dbReference type="SAM" id="Phobius"/>
    </source>
</evidence>
<evidence type="ECO:0000256" key="3">
    <source>
        <dbReference type="SAM" id="SignalP"/>
    </source>
</evidence>
<dbReference type="NCBIfam" id="NF041528">
    <property type="entry name" value="strep_LAETG"/>
    <property type="match status" value="1"/>
</dbReference>
<evidence type="ECO:0000313" key="5">
    <source>
        <dbReference type="Proteomes" id="UP001220022"/>
    </source>
</evidence>
<keyword evidence="2" id="KW-1133">Transmembrane helix</keyword>
<keyword evidence="5" id="KW-1185">Reference proteome</keyword>